<dbReference type="RefSeq" id="WP_089825185.1">
    <property type="nucleotide sequence ID" value="NZ_FODV01000007.1"/>
</dbReference>
<gene>
    <name evidence="7" type="ORF">SAMN04487948_10754</name>
</gene>
<dbReference type="PANTHER" id="PTHR10010:SF46">
    <property type="entry name" value="SODIUM-DEPENDENT PHOSPHATE TRANSPORT PROTEIN 2B"/>
    <property type="match status" value="1"/>
</dbReference>
<dbReference type="GO" id="GO:0044341">
    <property type="term" value="P:sodium-dependent phosphate transport"/>
    <property type="evidence" value="ECO:0007669"/>
    <property type="project" value="InterPro"/>
</dbReference>
<evidence type="ECO:0000313" key="7">
    <source>
        <dbReference type="EMBL" id="SEO90369.1"/>
    </source>
</evidence>
<dbReference type="EMBL" id="FODV01000007">
    <property type="protein sequence ID" value="SEO90369.1"/>
    <property type="molecule type" value="Genomic_DNA"/>
</dbReference>
<keyword evidence="5 6" id="KW-0472">Membrane</keyword>
<dbReference type="Pfam" id="PF02690">
    <property type="entry name" value="Na_Pi_cotrans"/>
    <property type="match status" value="2"/>
</dbReference>
<evidence type="ECO:0000256" key="5">
    <source>
        <dbReference type="ARBA" id="ARBA00023136"/>
    </source>
</evidence>
<feature type="transmembrane region" description="Helical" evidence="6">
    <location>
        <begin position="234"/>
        <end position="261"/>
    </location>
</feature>
<proteinExistence type="predicted"/>
<feature type="transmembrane region" description="Helical" evidence="6">
    <location>
        <begin position="131"/>
        <end position="155"/>
    </location>
</feature>
<reference evidence="8" key="1">
    <citation type="submission" date="2016-10" db="EMBL/GenBank/DDBJ databases">
        <authorList>
            <person name="Varghese N."/>
            <person name="Submissions S."/>
        </authorList>
    </citation>
    <scope>NUCLEOTIDE SEQUENCE [LARGE SCALE GENOMIC DNA]</scope>
    <source>
        <strain evidence="8">CGMCC 1.10121</strain>
    </source>
</reference>
<keyword evidence="2" id="KW-1003">Cell membrane</keyword>
<feature type="transmembrane region" description="Helical" evidence="6">
    <location>
        <begin position="60"/>
        <end position="83"/>
    </location>
</feature>
<name>A0A1H8TGW5_9EURY</name>
<dbReference type="InterPro" id="IPR003841">
    <property type="entry name" value="Na/Pi_transpt"/>
</dbReference>
<dbReference type="PANTHER" id="PTHR10010">
    <property type="entry name" value="SOLUTE CARRIER FAMILY 34 SODIUM PHOSPHATE , MEMBER 2-RELATED"/>
    <property type="match status" value="1"/>
</dbReference>
<evidence type="ECO:0000313" key="8">
    <source>
        <dbReference type="Proteomes" id="UP000199126"/>
    </source>
</evidence>
<feature type="transmembrane region" description="Helical" evidence="6">
    <location>
        <begin position="340"/>
        <end position="358"/>
    </location>
</feature>
<keyword evidence="4 6" id="KW-1133">Transmembrane helix</keyword>
<comment type="subcellular location">
    <subcellularLocation>
        <location evidence="1">Cell membrane</location>
        <topology evidence="1">Multi-pass membrane protein</topology>
    </subcellularLocation>
</comment>
<evidence type="ECO:0000256" key="1">
    <source>
        <dbReference type="ARBA" id="ARBA00004651"/>
    </source>
</evidence>
<keyword evidence="3 6" id="KW-0812">Transmembrane</keyword>
<feature type="transmembrane region" description="Helical" evidence="6">
    <location>
        <begin position="17"/>
        <end position="39"/>
    </location>
</feature>
<dbReference type="GO" id="GO:0005436">
    <property type="term" value="F:sodium:phosphate symporter activity"/>
    <property type="evidence" value="ECO:0007669"/>
    <property type="project" value="InterPro"/>
</dbReference>
<feature type="transmembrane region" description="Helical" evidence="6">
    <location>
        <begin position="95"/>
        <end position="119"/>
    </location>
</feature>
<dbReference type="OrthoDB" id="187584at2157"/>
<evidence type="ECO:0000256" key="6">
    <source>
        <dbReference type="SAM" id="Phobius"/>
    </source>
</evidence>
<organism evidence="7 8">
    <name type="scientific">Halogranum amylolyticum</name>
    <dbReference type="NCBI Taxonomy" id="660520"/>
    <lineage>
        <taxon>Archaea</taxon>
        <taxon>Methanobacteriati</taxon>
        <taxon>Methanobacteriota</taxon>
        <taxon>Stenosarchaea group</taxon>
        <taxon>Halobacteria</taxon>
        <taxon>Halobacteriales</taxon>
        <taxon>Haloferacaceae</taxon>
    </lineage>
</organism>
<evidence type="ECO:0000256" key="4">
    <source>
        <dbReference type="ARBA" id="ARBA00022989"/>
    </source>
</evidence>
<accession>A0A1H8TGW5</accession>
<dbReference type="Proteomes" id="UP000199126">
    <property type="component" value="Unassembled WGS sequence"/>
</dbReference>
<sequence length="360" mass="38850">MSLVNRMLERVDASGPLWLGGGLSLLLFVFGIQLLGTATEAAAAPLEQLFRSYIASDARALGVSWIATYALANGSVVAALSVSLFEAEIVSTSQLFLMVAGSRLGAAAVVVLIGALDYLQKRRYSMGEAISLGLLTFLLTHSVYLPSTVLGYLLLPWLQDLFGSVGERFEVTFQPLVVLESVTADIVAAIGVVPGFVFAVVVLVASLTLFDRVLKQVDTTWLRERFFRRFRNRWVALGLGLFVTGLTTSVAFSLGVIVPLYNRGYLERREVVPYILGANIGTLFDTVVVAVILESPVGVTLVVALLAIGTLVTLGVLLAFSPYLRLIETVQTRLVEDSRFRLAFLVSLVVVPVAIALLPL</sequence>
<evidence type="ECO:0000256" key="3">
    <source>
        <dbReference type="ARBA" id="ARBA00022692"/>
    </source>
</evidence>
<dbReference type="GO" id="GO:0005886">
    <property type="term" value="C:plasma membrane"/>
    <property type="evidence" value="ECO:0007669"/>
    <property type="project" value="UniProtKB-SubCell"/>
</dbReference>
<evidence type="ECO:0000256" key="2">
    <source>
        <dbReference type="ARBA" id="ARBA00022475"/>
    </source>
</evidence>
<feature type="transmembrane region" description="Helical" evidence="6">
    <location>
        <begin position="186"/>
        <end position="214"/>
    </location>
</feature>
<keyword evidence="8" id="KW-1185">Reference proteome</keyword>
<protein>
    <submittedName>
        <fullName evidence="7">Solute carrier family 34 (Sodium-dependent phosphate cotransporter)</fullName>
    </submittedName>
</protein>
<feature type="transmembrane region" description="Helical" evidence="6">
    <location>
        <begin position="273"/>
        <end position="293"/>
    </location>
</feature>
<dbReference type="AlphaFoldDB" id="A0A1H8TGW5"/>
<feature type="transmembrane region" description="Helical" evidence="6">
    <location>
        <begin position="300"/>
        <end position="320"/>
    </location>
</feature>